<evidence type="ECO:0000313" key="4">
    <source>
        <dbReference type="Proteomes" id="UP001634394"/>
    </source>
</evidence>
<keyword evidence="4" id="KW-1185">Reference proteome</keyword>
<comment type="caution">
    <text evidence="3">The sequence shown here is derived from an EMBL/GenBank/DDBJ whole genome shotgun (WGS) entry which is preliminary data.</text>
</comment>
<name>A0ABD3VB16_SINWO</name>
<feature type="compositionally biased region" description="Basic and acidic residues" evidence="2">
    <location>
        <begin position="67"/>
        <end position="85"/>
    </location>
</feature>
<organism evidence="3 4">
    <name type="scientific">Sinanodonta woodiana</name>
    <name type="common">Chinese pond mussel</name>
    <name type="synonym">Anodonta woodiana</name>
    <dbReference type="NCBI Taxonomy" id="1069815"/>
    <lineage>
        <taxon>Eukaryota</taxon>
        <taxon>Metazoa</taxon>
        <taxon>Spiralia</taxon>
        <taxon>Lophotrochozoa</taxon>
        <taxon>Mollusca</taxon>
        <taxon>Bivalvia</taxon>
        <taxon>Autobranchia</taxon>
        <taxon>Heteroconchia</taxon>
        <taxon>Palaeoheterodonta</taxon>
        <taxon>Unionida</taxon>
        <taxon>Unionoidea</taxon>
        <taxon>Unionidae</taxon>
        <taxon>Unioninae</taxon>
        <taxon>Sinanodonta</taxon>
    </lineage>
</organism>
<dbReference type="InterPro" id="IPR011604">
    <property type="entry name" value="PDDEXK-like_dom_sf"/>
</dbReference>
<dbReference type="Proteomes" id="UP001634394">
    <property type="component" value="Unassembled WGS sequence"/>
</dbReference>
<dbReference type="PANTHER" id="PTHR14464:SF4">
    <property type="entry name" value="EXONUCLEASE V"/>
    <property type="match status" value="1"/>
</dbReference>
<comment type="similarity">
    <text evidence="1">Belongs to the EXO5 family.</text>
</comment>
<feature type="region of interest" description="Disordered" evidence="2">
    <location>
        <begin position="67"/>
        <end position="95"/>
    </location>
</feature>
<gene>
    <name evidence="3" type="ORF">ACJMK2_012600</name>
</gene>
<sequence length="411" mass="47698">MKYIQRKSWRNDILYPGHQLPVMAVSMAASSDNVDICAKDLQSYYSWSDNDDELLITCCDKIDEGQQRSHGEEKVISSQHSENRNENNTTGSQIDFKDMVLDGEMDQRPPLETFRPGYLWISDLTHQNWCEQQLYYTFTIPGIVKENPVMLQGSNLHLARELAVHDIVSVEVMSSEDIWAVKLLNLLTAVQGFLNGIKIAREIPVFGTLYDETFFVGLVDELRFDPENYTFELVELKTRQARSFPSKAQQTQHNLQVMLYKKLFDNLVQGRVSKEVMVKHLHISLDKELGEGVRNHMGDKLLACKTLRELTDHLFERLQCLTCISGLSIEYVHQESQETLFHHLVTYDEILLESQVHHYLGFWRGKRPPEGVAIEEAWKCQRCDFNSVCEWRQRKAEECMRKNKSANNMSE</sequence>
<dbReference type="PANTHER" id="PTHR14464">
    <property type="entry name" value="EXONUCLEASE V"/>
    <property type="match status" value="1"/>
</dbReference>
<dbReference type="EMBL" id="JBJQND010000013">
    <property type="protein sequence ID" value="KAL3857978.1"/>
    <property type="molecule type" value="Genomic_DNA"/>
</dbReference>
<proteinExistence type="inferred from homology"/>
<reference evidence="3 4" key="1">
    <citation type="submission" date="2024-11" db="EMBL/GenBank/DDBJ databases">
        <title>Chromosome-level genome assembly of the freshwater bivalve Anodonta woodiana.</title>
        <authorList>
            <person name="Chen X."/>
        </authorList>
    </citation>
    <scope>NUCLEOTIDE SEQUENCE [LARGE SCALE GENOMIC DNA]</scope>
    <source>
        <strain evidence="3">MN2024</strain>
        <tissue evidence="3">Gills</tissue>
    </source>
</reference>
<accession>A0ABD3VB16</accession>
<evidence type="ECO:0000256" key="1">
    <source>
        <dbReference type="ARBA" id="ARBA00009797"/>
    </source>
</evidence>
<dbReference type="Gene3D" id="3.90.320.10">
    <property type="match status" value="1"/>
</dbReference>
<dbReference type="AlphaFoldDB" id="A0ABD3VB16"/>
<dbReference type="InterPro" id="IPR019190">
    <property type="entry name" value="EXOV"/>
</dbReference>
<dbReference type="Pfam" id="PF09810">
    <property type="entry name" value="Exo5"/>
    <property type="match status" value="3"/>
</dbReference>
<evidence type="ECO:0000256" key="2">
    <source>
        <dbReference type="SAM" id="MobiDB-lite"/>
    </source>
</evidence>
<protein>
    <recommendedName>
        <fullName evidence="5">Exonuclease V</fullName>
    </recommendedName>
</protein>
<evidence type="ECO:0000313" key="3">
    <source>
        <dbReference type="EMBL" id="KAL3857978.1"/>
    </source>
</evidence>
<evidence type="ECO:0008006" key="5">
    <source>
        <dbReference type="Google" id="ProtNLM"/>
    </source>
</evidence>